<feature type="region of interest" description="Disordered" evidence="1">
    <location>
        <begin position="1"/>
        <end position="39"/>
    </location>
</feature>
<evidence type="ECO:0000313" key="3">
    <source>
        <dbReference type="Proteomes" id="UP000265520"/>
    </source>
</evidence>
<reference evidence="2 3" key="1">
    <citation type="journal article" date="2018" name="Front. Plant Sci.">
        <title>Red Clover (Trifolium pratense) and Zigzag Clover (T. medium) - A Picture of Genomic Similarities and Differences.</title>
        <authorList>
            <person name="Dluhosova J."/>
            <person name="Istvanek J."/>
            <person name="Nedelnik J."/>
            <person name="Repkova J."/>
        </authorList>
    </citation>
    <scope>NUCLEOTIDE SEQUENCE [LARGE SCALE GENOMIC DNA]</scope>
    <source>
        <strain evidence="3">cv. 10/8</strain>
        <tissue evidence="2">Leaf</tissue>
    </source>
</reference>
<feature type="compositionally biased region" description="Basic and acidic residues" evidence="1">
    <location>
        <begin position="1"/>
        <end position="14"/>
    </location>
</feature>
<accession>A0A392UJ48</accession>
<dbReference type="AlphaFoldDB" id="A0A392UJ48"/>
<dbReference type="EMBL" id="LXQA010839653">
    <property type="protein sequence ID" value="MCI73492.1"/>
    <property type="molecule type" value="Genomic_DNA"/>
</dbReference>
<evidence type="ECO:0000313" key="2">
    <source>
        <dbReference type="EMBL" id="MCI73492.1"/>
    </source>
</evidence>
<keyword evidence="3" id="KW-1185">Reference proteome</keyword>
<proteinExistence type="predicted"/>
<dbReference type="Proteomes" id="UP000265520">
    <property type="component" value="Unassembled WGS sequence"/>
</dbReference>
<sequence>WKHSRWSERNKDWINQRVDQSAELEPTKHGGISENRSVG</sequence>
<comment type="caution">
    <text evidence="2">The sequence shown here is derived from an EMBL/GenBank/DDBJ whole genome shotgun (WGS) entry which is preliminary data.</text>
</comment>
<protein>
    <submittedName>
        <fullName evidence="2">Uncharacterized protein</fullName>
    </submittedName>
</protein>
<name>A0A392UJ48_9FABA</name>
<feature type="non-terminal residue" evidence="2">
    <location>
        <position position="1"/>
    </location>
</feature>
<evidence type="ECO:0000256" key="1">
    <source>
        <dbReference type="SAM" id="MobiDB-lite"/>
    </source>
</evidence>
<organism evidence="2 3">
    <name type="scientific">Trifolium medium</name>
    <dbReference type="NCBI Taxonomy" id="97028"/>
    <lineage>
        <taxon>Eukaryota</taxon>
        <taxon>Viridiplantae</taxon>
        <taxon>Streptophyta</taxon>
        <taxon>Embryophyta</taxon>
        <taxon>Tracheophyta</taxon>
        <taxon>Spermatophyta</taxon>
        <taxon>Magnoliopsida</taxon>
        <taxon>eudicotyledons</taxon>
        <taxon>Gunneridae</taxon>
        <taxon>Pentapetalae</taxon>
        <taxon>rosids</taxon>
        <taxon>fabids</taxon>
        <taxon>Fabales</taxon>
        <taxon>Fabaceae</taxon>
        <taxon>Papilionoideae</taxon>
        <taxon>50 kb inversion clade</taxon>
        <taxon>NPAAA clade</taxon>
        <taxon>Hologalegina</taxon>
        <taxon>IRL clade</taxon>
        <taxon>Trifolieae</taxon>
        <taxon>Trifolium</taxon>
    </lineage>
</organism>